<proteinExistence type="predicted"/>
<feature type="compositionally biased region" description="Basic and acidic residues" evidence="2">
    <location>
        <begin position="218"/>
        <end position="228"/>
    </location>
</feature>
<sequence>MPADLRYKRMFGGFIEGIKVTFNNQAELLKHAEIRQKKRVQQPESTQKSTVALNGDNFPPTVEGRDTSETTATPEVEDSDQSQGPEDEPESQALSEAESESQSHHQPEESPSARSSPTASSGFPNAIQQQSITLNTDQPVNGENSEDDRDFGPGGDDECAEYDGGGDYGGDNISLGGGEDRQSALHREAGHGRHRDQDHAESANDMPFVARPSQTLRMRGDIARDRARPASSTMTIQPEQPEDSEDSGTDNTSLAGDEDRQSLPSASGSNISYRQARSQDHAKRQKIQEAEHDIHRDIPSETESGGQPHSQPQQDPPATDTPPEEPSSAHSSPTTAGGFPNAIQQQLITLNTDYPGDSGEGNIIFGETEMMAPGLRGGNESDQDDDGAHQKTFAEIQVMVQEAEMGLEEEIRVRKGQLQKFEGEHQELKGKMEKFSRWIEEGKRELEKKEKELQDKRRETMSAMEKVAKLWTKLE</sequence>
<organism evidence="3 4">
    <name type="scientific">Fusarium euwallaceae</name>
    <dbReference type="NCBI Taxonomy" id="1147111"/>
    <lineage>
        <taxon>Eukaryota</taxon>
        <taxon>Fungi</taxon>
        <taxon>Dikarya</taxon>
        <taxon>Ascomycota</taxon>
        <taxon>Pezizomycotina</taxon>
        <taxon>Sordariomycetes</taxon>
        <taxon>Hypocreomycetidae</taxon>
        <taxon>Hypocreales</taxon>
        <taxon>Nectriaceae</taxon>
        <taxon>Fusarium</taxon>
        <taxon>Fusarium solani species complex</taxon>
    </lineage>
</organism>
<feature type="compositionally biased region" description="Basic and acidic residues" evidence="2">
    <location>
        <begin position="277"/>
        <end position="299"/>
    </location>
</feature>
<name>A0A430KYG0_9HYPO</name>
<reference evidence="3 4" key="1">
    <citation type="submission" date="2017-06" db="EMBL/GenBank/DDBJ databases">
        <title>Comparative genomic analysis of Ambrosia Fusariam Clade fungi.</title>
        <authorList>
            <person name="Stajich J.E."/>
            <person name="Carrillo J."/>
            <person name="Kijimoto T."/>
            <person name="Eskalen A."/>
            <person name="O'Donnell K."/>
            <person name="Kasson M."/>
        </authorList>
    </citation>
    <scope>NUCLEOTIDE SEQUENCE [LARGE SCALE GENOMIC DNA]</scope>
    <source>
        <strain evidence="3 4">UCR1854</strain>
    </source>
</reference>
<feature type="compositionally biased region" description="Polar residues" evidence="2">
    <location>
        <begin position="342"/>
        <end position="352"/>
    </location>
</feature>
<evidence type="ECO:0000313" key="4">
    <source>
        <dbReference type="Proteomes" id="UP000287124"/>
    </source>
</evidence>
<keyword evidence="4" id="KW-1185">Reference proteome</keyword>
<feature type="region of interest" description="Disordered" evidence="2">
    <location>
        <begin position="35"/>
        <end position="364"/>
    </location>
</feature>
<feature type="compositionally biased region" description="Polar residues" evidence="2">
    <location>
        <begin position="42"/>
        <end position="52"/>
    </location>
</feature>
<feature type="compositionally biased region" description="Low complexity" evidence="2">
    <location>
        <begin position="326"/>
        <end position="336"/>
    </location>
</feature>
<dbReference type="Proteomes" id="UP000287124">
    <property type="component" value="Unassembled WGS sequence"/>
</dbReference>
<feature type="compositionally biased region" description="Acidic residues" evidence="2">
    <location>
        <begin position="75"/>
        <end position="90"/>
    </location>
</feature>
<feature type="coiled-coil region" evidence="1">
    <location>
        <begin position="439"/>
        <end position="466"/>
    </location>
</feature>
<feature type="compositionally biased region" description="Low complexity" evidence="2">
    <location>
        <begin position="109"/>
        <end position="121"/>
    </location>
</feature>
<feature type="compositionally biased region" description="Basic and acidic residues" evidence="2">
    <location>
        <begin position="178"/>
        <end position="202"/>
    </location>
</feature>
<protein>
    <submittedName>
        <fullName evidence="3">Uncharacterized protein</fullName>
    </submittedName>
</protein>
<evidence type="ECO:0000256" key="2">
    <source>
        <dbReference type="SAM" id="MobiDB-lite"/>
    </source>
</evidence>
<accession>A0A430KYG0</accession>
<comment type="caution">
    <text evidence="3">The sequence shown here is derived from an EMBL/GenBank/DDBJ whole genome shotgun (WGS) entry which is preliminary data.</text>
</comment>
<keyword evidence="1" id="KW-0175">Coiled coil</keyword>
<feature type="compositionally biased region" description="Acidic residues" evidence="2">
    <location>
        <begin position="144"/>
        <end position="161"/>
    </location>
</feature>
<feature type="compositionally biased region" description="Polar residues" evidence="2">
    <location>
        <begin position="262"/>
        <end position="276"/>
    </location>
</feature>
<evidence type="ECO:0000313" key="3">
    <source>
        <dbReference type="EMBL" id="RTE68433.1"/>
    </source>
</evidence>
<dbReference type="AlphaFoldDB" id="A0A430KYG0"/>
<gene>
    <name evidence="3" type="ORF">BHE90_017189</name>
</gene>
<dbReference type="EMBL" id="MIKF01000857">
    <property type="protein sequence ID" value="RTE68433.1"/>
    <property type="molecule type" value="Genomic_DNA"/>
</dbReference>
<feature type="compositionally biased region" description="Polar residues" evidence="2">
    <location>
        <begin position="122"/>
        <end position="143"/>
    </location>
</feature>
<evidence type="ECO:0000256" key="1">
    <source>
        <dbReference type="SAM" id="Coils"/>
    </source>
</evidence>